<keyword evidence="2" id="KW-0479">Metal-binding</keyword>
<dbReference type="Pfam" id="PF02633">
    <property type="entry name" value="Creatininase"/>
    <property type="match status" value="1"/>
</dbReference>
<dbReference type="PANTHER" id="PTHR35005">
    <property type="entry name" value="3-DEHYDRO-SCYLLO-INOSOSE HYDROLASE"/>
    <property type="match status" value="1"/>
</dbReference>
<keyword evidence="8" id="KW-1185">Reference proteome</keyword>
<keyword evidence="3" id="KW-0378">Hydrolase</keyword>
<dbReference type="RefSeq" id="WP_372567503.1">
    <property type="nucleotide sequence ID" value="NZ_JBGOSP010000072.1"/>
</dbReference>
<evidence type="ECO:0000256" key="3">
    <source>
        <dbReference type="ARBA" id="ARBA00022801"/>
    </source>
</evidence>
<feature type="compositionally biased region" description="Low complexity" evidence="6">
    <location>
        <begin position="253"/>
        <end position="265"/>
    </location>
</feature>
<dbReference type="Gene3D" id="3.40.50.10310">
    <property type="entry name" value="Creatininase"/>
    <property type="match status" value="1"/>
</dbReference>
<evidence type="ECO:0000256" key="1">
    <source>
        <dbReference type="ARBA" id="ARBA00001947"/>
    </source>
</evidence>
<dbReference type="InterPro" id="IPR024087">
    <property type="entry name" value="Creatininase-like_sf"/>
</dbReference>
<comment type="caution">
    <text evidence="7">The sequence shown here is derived from an EMBL/GenBank/DDBJ whole genome shotgun (WGS) entry which is preliminary data.</text>
</comment>
<organism evidence="7 8">
    <name type="scientific">Streptomyces aureus</name>
    <dbReference type="NCBI Taxonomy" id="193461"/>
    <lineage>
        <taxon>Bacteria</taxon>
        <taxon>Bacillati</taxon>
        <taxon>Actinomycetota</taxon>
        <taxon>Actinomycetes</taxon>
        <taxon>Kitasatosporales</taxon>
        <taxon>Streptomycetaceae</taxon>
        <taxon>Streptomyces</taxon>
    </lineage>
</organism>
<feature type="region of interest" description="Disordered" evidence="6">
    <location>
        <begin position="240"/>
        <end position="279"/>
    </location>
</feature>
<sequence length="279" mass="29108">MPRQHDSSALELGRAVWPEITGRPLVLVAIGSTEQHGPHLPMNTDTVVATAVARETVQRLADRDRAEDRPGARVLLAPPLAFGASGEHAHFPGTVSIGHEALRMVLIETVRSLSLWAGRCVFVNGHGGNLATLDAAVAQLRAEGHDTAWLGCGVPGGDAHAGRTETSLMLHLAPQDVRLEAAAPGDTRPIAQLMPELAARGVRAVASNGVLGDPSGANAQEGHALLRTLADTAVRRIQAWRPDPRGRLGEPSATAHAPTAAQQTAVSHSASPPPDNPSP</sequence>
<keyword evidence="4" id="KW-0862">Zinc</keyword>
<dbReference type="SUPFAM" id="SSF102215">
    <property type="entry name" value="Creatininase"/>
    <property type="match status" value="1"/>
</dbReference>
<evidence type="ECO:0000256" key="4">
    <source>
        <dbReference type="ARBA" id="ARBA00022833"/>
    </source>
</evidence>
<reference evidence="7 8" key="1">
    <citation type="submission" date="2024-08" db="EMBL/GenBank/DDBJ databases">
        <title>Genome sequence of Streptomyces aureus CACIA-1.46HGO.</title>
        <authorList>
            <person name="Evangelista-Martinez Z."/>
        </authorList>
    </citation>
    <scope>NUCLEOTIDE SEQUENCE [LARGE SCALE GENOMIC DNA]</scope>
    <source>
        <strain evidence="7 8">CACIA-1.46HGO</strain>
    </source>
</reference>
<evidence type="ECO:0000256" key="6">
    <source>
        <dbReference type="SAM" id="MobiDB-lite"/>
    </source>
</evidence>
<dbReference type="InterPro" id="IPR023871">
    <property type="entry name" value="MftE"/>
</dbReference>
<name>A0ABV4SZM2_9ACTN</name>
<proteinExistence type="inferred from homology"/>
<comment type="similarity">
    <text evidence="5">Belongs to the creatininase superfamily.</text>
</comment>
<evidence type="ECO:0000256" key="5">
    <source>
        <dbReference type="ARBA" id="ARBA00024029"/>
    </source>
</evidence>
<dbReference type="EMBL" id="JBGOSP010000072">
    <property type="protein sequence ID" value="MFA3843708.1"/>
    <property type="molecule type" value="Genomic_DNA"/>
</dbReference>
<accession>A0ABV4SZM2</accession>
<dbReference type="PANTHER" id="PTHR35005:SF1">
    <property type="entry name" value="2-AMINO-5-FORMYLAMINO-6-RIBOSYLAMINOPYRIMIDIN-4(3H)-ONE 5'-MONOPHOSPHATE DEFORMYLASE"/>
    <property type="match status" value="1"/>
</dbReference>
<dbReference type="Proteomes" id="UP001571476">
    <property type="component" value="Unassembled WGS sequence"/>
</dbReference>
<evidence type="ECO:0000313" key="8">
    <source>
        <dbReference type="Proteomes" id="UP001571476"/>
    </source>
</evidence>
<dbReference type="NCBIfam" id="TIGR03964">
    <property type="entry name" value="mycofact_creat"/>
    <property type="match status" value="1"/>
</dbReference>
<comment type="cofactor">
    <cofactor evidence="1">
        <name>Zn(2+)</name>
        <dbReference type="ChEBI" id="CHEBI:29105"/>
    </cofactor>
</comment>
<dbReference type="InterPro" id="IPR003785">
    <property type="entry name" value="Creatininase/forma_Hydrolase"/>
</dbReference>
<protein>
    <submittedName>
        <fullName evidence="7">Mycofactocin biosynthesis peptidyl-dipeptidase MftE</fullName>
    </submittedName>
</protein>
<evidence type="ECO:0000256" key="2">
    <source>
        <dbReference type="ARBA" id="ARBA00022723"/>
    </source>
</evidence>
<evidence type="ECO:0000313" key="7">
    <source>
        <dbReference type="EMBL" id="MFA3843708.1"/>
    </source>
</evidence>
<gene>
    <name evidence="7" type="primary">mftE</name>
    <name evidence="7" type="ORF">ACEG43_47845</name>
</gene>